<evidence type="ECO:0000313" key="4">
    <source>
        <dbReference type="Proteomes" id="UP000501891"/>
    </source>
</evidence>
<dbReference type="PANTHER" id="PTHR35335">
    <property type="entry name" value="UPF0716 PROTEIN FXSA"/>
    <property type="match status" value="1"/>
</dbReference>
<sequence length="240" mass="25425">MRFLLPFLLLPLVEIAGFAYVGDKVGVLNTVLLVILAAVAGIALLRRQGLGTLRKAQERMDRGEPPLKEAFDGLCLALAGVLLVIPGFVTDILALLVLLPPVRGWLYGRIARAVRSGLVQGEMRAGGTTVWRSGGRPPYSDTTVIEGDFREVPQADPEQDTLPPPTAAGARRGGEGLTEDAAFYVSPAQAGVHGSSTTETTDTGSKNVGPRLRGEAVVPVTGGSAPTQRLWARFRHPSGR</sequence>
<reference evidence="3" key="1">
    <citation type="submission" date="2020-04" db="EMBL/GenBank/DDBJ databases">
        <title>A desert anoxygenic phototrophic bacterium fixes CO2 using RubisCO under aerobic conditions.</title>
        <authorList>
            <person name="Tang K."/>
        </authorList>
    </citation>
    <scope>NUCLEOTIDE SEQUENCE [LARGE SCALE GENOMIC DNA]</scope>
    <source>
        <strain evidence="3">MIMtkB3</strain>
    </source>
</reference>
<keyword evidence="4" id="KW-1185">Reference proteome</keyword>
<dbReference type="InterPro" id="IPR007313">
    <property type="entry name" value="FxsA"/>
</dbReference>
<keyword evidence="2" id="KW-0812">Transmembrane</keyword>
<proteinExistence type="predicted"/>
<protein>
    <submittedName>
        <fullName evidence="3">FxsA family protein</fullName>
    </submittedName>
</protein>
<evidence type="ECO:0000256" key="1">
    <source>
        <dbReference type="SAM" id="MobiDB-lite"/>
    </source>
</evidence>
<keyword evidence="2" id="KW-1133">Transmembrane helix</keyword>
<dbReference type="PANTHER" id="PTHR35335:SF1">
    <property type="entry name" value="UPF0716 PROTEIN FXSA"/>
    <property type="match status" value="1"/>
</dbReference>
<feature type="region of interest" description="Disordered" evidence="1">
    <location>
        <begin position="188"/>
        <end position="225"/>
    </location>
</feature>
<dbReference type="Pfam" id="PF04186">
    <property type="entry name" value="FxsA"/>
    <property type="match status" value="1"/>
</dbReference>
<dbReference type="KEGG" id="acru:HHL28_16850"/>
<evidence type="ECO:0000313" key="3">
    <source>
        <dbReference type="EMBL" id="QJE74511.1"/>
    </source>
</evidence>
<feature type="transmembrane region" description="Helical" evidence="2">
    <location>
        <begin position="74"/>
        <end position="99"/>
    </location>
</feature>
<dbReference type="Proteomes" id="UP000501891">
    <property type="component" value="Chromosome"/>
</dbReference>
<name>A0A858RAZ3_9PROT</name>
<keyword evidence="2" id="KW-0472">Membrane</keyword>
<dbReference type="GO" id="GO:0016020">
    <property type="term" value="C:membrane"/>
    <property type="evidence" value="ECO:0007669"/>
    <property type="project" value="InterPro"/>
</dbReference>
<accession>A0A858RAZ3</accession>
<evidence type="ECO:0000256" key="2">
    <source>
        <dbReference type="SAM" id="Phobius"/>
    </source>
</evidence>
<feature type="transmembrane region" description="Helical" evidence="2">
    <location>
        <begin position="25"/>
        <end position="45"/>
    </location>
</feature>
<feature type="compositionally biased region" description="Low complexity" evidence="1">
    <location>
        <begin position="194"/>
        <end position="205"/>
    </location>
</feature>
<dbReference type="NCBIfam" id="NF008528">
    <property type="entry name" value="PRK11463.1-2"/>
    <property type="match status" value="1"/>
</dbReference>
<dbReference type="EMBL" id="CP051775">
    <property type="protein sequence ID" value="QJE74511.1"/>
    <property type="molecule type" value="Genomic_DNA"/>
</dbReference>
<organism evidence="3 4">
    <name type="scientific">Aerophototrophica crusticola</name>
    <dbReference type="NCBI Taxonomy" id="1709002"/>
    <lineage>
        <taxon>Bacteria</taxon>
        <taxon>Pseudomonadati</taxon>
        <taxon>Pseudomonadota</taxon>
        <taxon>Alphaproteobacteria</taxon>
        <taxon>Rhodospirillales</taxon>
        <taxon>Rhodospirillaceae</taxon>
        <taxon>Aerophototrophica</taxon>
    </lineage>
</organism>
<dbReference type="AlphaFoldDB" id="A0A858RAZ3"/>
<feature type="region of interest" description="Disordered" evidence="1">
    <location>
        <begin position="151"/>
        <end position="174"/>
    </location>
</feature>
<gene>
    <name evidence="3" type="ORF">HHL28_16850</name>
</gene>